<feature type="domain" description="PTS EIIA type-4" evidence="2">
    <location>
        <begin position="1"/>
        <end position="126"/>
    </location>
</feature>
<accession>A0ABW4BJ39</accession>
<dbReference type="InterPro" id="IPR051471">
    <property type="entry name" value="Bacterial_PTS_sugar_comp"/>
</dbReference>
<organism evidence="3 4">
    <name type="scientific">Lacticaseibacillus suilingensis</name>
    <dbReference type="NCBI Taxonomy" id="2799577"/>
    <lineage>
        <taxon>Bacteria</taxon>
        <taxon>Bacillati</taxon>
        <taxon>Bacillota</taxon>
        <taxon>Bacilli</taxon>
        <taxon>Lactobacillales</taxon>
        <taxon>Lactobacillaceae</taxon>
        <taxon>Lacticaseibacillus</taxon>
    </lineage>
</organism>
<sequence>MVKIILVSHNQLAAGMKHAVEMIAGTQPQLSAYGLMPGQKPDDVVAQIAKTLPAEEPVLILADLVGGSMCNACMALLVHANVQLIGGMNLALVLQLVLAQQFDQDSLQHIMQQAQQGIQEVKLQKVTEDDPFF</sequence>
<dbReference type="PROSITE" id="PS51096">
    <property type="entry name" value="PTS_EIIA_TYPE_4"/>
    <property type="match status" value="1"/>
</dbReference>
<dbReference type="SUPFAM" id="SSF53062">
    <property type="entry name" value="PTS system fructose IIA component-like"/>
    <property type="match status" value="1"/>
</dbReference>
<dbReference type="PANTHER" id="PTHR33799">
    <property type="entry name" value="PTS PERMEASE-RELATED-RELATED"/>
    <property type="match status" value="1"/>
</dbReference>
<keyword evidence="4" id="KW-1185">Reference proteome</keyword>
<comment type="caution">
    <text evidence="3">The sequence shown here is derived from an EMBL/GenBank/DDBJ whole genome shotgun (WGS) entry which is preliminary data.</text>
</comment>
<dbReference type="PANTHER" id="PTHR33799:SF1">
    <property type="entry name" value="PTS SYSTEM MANNOSE-SPECIFIC EIIAB COMPONENT-RELATED"/>
    <property type="match status" value="1"/>
</dbReference>
<dbReference type="EMBL" id="JBHTOA010000030">
    <property type="protein sequence ID" value="MFD1399112.1"/>
    <property type="molecule type" value="Genomic_DNA"/>
</dbReference>
<evidence type="ECO:0000256" key="1">
    <source>
        <dbReference type="ARBA" id="ARBA00022679"/>
    </source>
</evidence>
<dbReference type="Pfam" id="PF03610">
    <property type="entry name" value="EIIA-man"/>
    <property type="match status" value="1"/>
</dbReference>
<evidence type="ECO:0000313" key="4">
    <source>
        <dbReference type="Proteomes" id="UP001597199"/>
    </source>
</evidence>
<gene>
    <name evidence="3" type="ORF">ACFQ41_07300</name>
</gene>
<name>A0ABW4BJ39_9LACO</name>
<protein>
    <submittedName>
        <fullName evidence="3">PTS sugar transporter subunit IIA</fullName>
    </submittedName>
</protein>
<dbReference type="InterPro" id="IPR004701">
    <property type="entry name" value="PTS_EIIA_man-typ"/>
</dbReference>
<evidence type="ECO:0000259" key="2">
    <source>
        <dbReference type="PROSITE" id="PS51096"/>
    </source>
</evidence>
<reference evidence="4" key="1">
    <citation type="journal article" date="2019" name="Int. J. Syst. Evol. Microbiol.">
        <title>The Global Catalogue of Microorganisms (GCM) 10K type strain sequencing project: providing services to taxonomists for standard genome sequencing and annotation.</title>
        <authorList>
            <consortium name="The Broad Institute Genomics Platform"/>
            <consortium name="The Broad Institute Genome Sequencing Center for Infectious Disease"/>
            <person name="Wu L."/>
            <person name="Ma J."/>
        </authorList>
    </citation>
    <scope>NUCLEOTIDE SEQUENCE [LARGE SCALE GENOMIC DNA]</scope>
    <source>
        <strain evidence="4">CCM 9110</strain>
    </source>
</reference>
<dbReference type="Proteomes" id="UP001597199">
    <property type="component" value="Unassembled WGS sequence"/>
</dbReference>
<dbReference type="Gene3D" id="3.40.50.510">
    <property type="entry name" value="Phosphotransferase system, mannose-type IIA component"/>
    <property type="match status" value="1"/>
</dbReference>
<dbReference type="InterPro" id="IPR036662">
    <property type="entry name" value="PTS_EIIA_man-typ_sf"/>
</dbReference>
<evidence type="ECO:0000313" key="3">
    <source>
        <dbReference type="EMBL" id="MFD1399112.1"/>
    </source>
</evidence>
<keyword evidence="3" id="KW-0813">Transport</keyword>
<proteinExistence type="predicted"/>
<keyword evidence="3" id="KW-0762">Sugar transport</keyword>
<dbReference type="RefSeq" id="WP_204118286.1">
    <property type="nucleotide sequence ID" value="NZ_BOLV01000003.1"/>
</dbReference>
<keyword evidence="1" id="KW-0808">Transferase</keyword>